<dbReference type="InterPro" id="IPR046357">
    <property type="entry name" value="PPIase_dom_sf"/>
</dbReference>
<evidence type="ECO:0000256" key="2">
    <source>
        <dbReference type="ARBA" id="ARBA00006577"/>
    </source>
</evidence>
<evidence type="ECO:0000256" key="1">
    <source>
        <dbReference type="ARBA" id="ARBA00000971"/>
    </source>
</evidence>
<accession>A0A3D9KZT5</accession>
<feature type="domain" description="PPIase FKBP-type" evidence="7">
    <location>
        <begin position="76"/>
        <end position="161"/>
    </location>
</feature>
<comment type="similarity">
    <text evidence="2 6">Belongs to the FKBP-type PPIase family.</text>
</comment>
<dbReference type="EC" id="5.2.1.8" evidence="6"/>
<dbReference type="PROSITE" id="PS50059">
    <property type="entry name" value="FKBP_PPIASE"/>
    <property type="match status" value="2"/>
</dbReference>
<protein>
    <recommendedName>
        <fullName evidence="6">Peptidyl-prolyl cis-trans isomerase</fullName>
        <ecNumber evidence="6">5.2.1.8</ecNumber>
    </recommendedName>
</protein>
<dbReference type="Pfam" id="PF00254">
    <property type="entry name" value="FKBP_C"/>
    <property type="match status" value="2"/>
</dbReference>
<feature type="domain" description="PPIase FKBP-type" evidence="7">
    <location>
        <begin position="206"/>
        <end position="287"/>
    </location>
</feature>
<evidence type="ECO:0000256" key="6">
    <source>
        <dbReference type="RuleBase" id="RU003915"/>
    </source>
</evidence>
<dbReference type="PANTHER" id="PTHR43811">
    <property type="entry name" value="FKBP-TYPE PEPTIDYL-PROLYL CIS-TRANS ISOMERASE FKPA"/>
    <property type="match status" value="1"/>
</dbReference>
<reference evidence="8 9" key="1">
    <citation type="submission" date="2018-07" db="EMBL/GenBank/DDBJ databases">
        <title>Genomic Encyclopedia of Type Strains, Phase IV (KMG-IV): sequencing the most valuable type-strain genomes for metagenomic binning, comparative biology and taxonomic classification.</title>
        <authorList>
            <person name="Goeker M."/>
        </authorList>
    </citation>
    <scope>NUCLEOTIDE SEQUENCE [LARGE SCALE GENOMIC DNA]</scope>
    <source>
        <strain evidence="8 9">DSM 4134</strain>
    </source>
</reference>
<dbReference type="GO" id="GO:0003755">
    <property type="term" value="F:peptidyl-prolyl cis-trans isomerase activity"/>
    <property type="evidence" value="ECO:0007669"/>
    <property type="project" value="UniProtKB-UniRule"/>
</dbReference>
<dbReference type="PROSITE" id="PS51257">
    <property type="entry name" value="PROKAR_LIPOPROTEIN"/>
    <property type="match status" value="1"/>
</dbReference>
<comment type="catalytic activity">
    <reaction evidence="1 5 6">
        <text>[protein]-peptidylproline (omega=180) = [protein]-peptidylproline (omega=0)</text>
        <dbReference type="Rhea" id="RHEA:16237"/>
        <dbReference type="Rhea" id="RHEA-COMP:10747"/>
        <dbReference type="Rhea" id="RHEA-COMP:10748"/>
        <dbReference type="ChEBI" id="CHEBI:83833"/>
        <dbReference type="ChEBI" id="CHEBI:83834"/>
        <dbReference type="EC" id="5.2.1.8"/>
    </reaction>
</comment>
<keyword evidence="4 5" id="KW-0413">Isomerase</keyword>
<dbReference type="Gene3D" id="3.10.50.40">
    <property type="match status" value="2"/>
</dbReference>
<evidence type="ECO:0000313" key="8">
    <source>
        <dbReference type="EMBL" id="RED94922.1"/>
    </source>
</evidence>
<organism evidence="8 9">
    <name type="scientific">Marinoscillum furvescens DSM 4134</name>
    <dbReference type="NCBI Taxonomy" id="1122208"/>
    <lineage>
        <taxon>Bacteria</taxon>
        <taxon>Pseudomonadati</taxon>
        <taxon>Bacteroidota</taxon>
        <taxon>Cytophagia</taxon>
        <taxon>Cytophagales</taxon>
        <taxon>Reichenbachiellaceae</taxon>
        <taxon>Marinoscillum</taxon>
    </lineage>
</organism>
<keyword evidence="9" id="KW-1185">Reference proteome</keyword>
<dbReference type="RefSeq" id="WP_115869431.1">
    <property type="nucleotide sequence ID" value="NZ_QREG01000019.1"/>
</dbReference>
<dbReference type="InterPro" id="IPR001179">
    <property type="entry name" value="PPIase_FKBP_dom"/>
</dbReference>
<proteinExistence type="inferred from homology"/>
<name>A0A3D9KZT5_MARFU</name>
<dbReference type="SUPFAM" id="SSF54534">
    <property type="entry name" value="FKBP-like"/>
    <property type="match status" value="2"/>
</dbReference>
<gene>
    <name evidence="8" type="ORF">C7460_11933</name>
</gene>
<sequence length="289" mass="31892">MRKGLGMIALMASVIWMSGCLKTEDVFDPADQFNKEQALIDQYIVEQGLTVQTDTQGYELRYSLVDPGNGPAPENGQYVFADYVGKLIPEGNVFHEADSIYVQLGGSTIAGWQLLMPYARENGKIIMLLPSYYAFGQSGSADGNVPGNTPVAYEVNVRGVYDQFGFEQKRIQDYLTAKNLTAEMDSTTGLRYIITEEGTGRHPTVDDTVRVDYEGRFLVNDEVFEGVSGVKFKLDDLIEGWGILMPYVKEGGSITMFIPSKYAYGSGSSQIPPNATMIFEVTLTEIVGR</sequence>
<evidence type="ECO:0000256" key="3">
    <source>
        <dbReference type="ARBA" id="ARBA00023110"/>
    </source>
</evidence>
<dbReference type="EMBL" id="QREG01000019">
    <property type="protein sequence ID" value="RED94922.1"/>
    <property type="molecule type" value="Genomic_DNA"/>
</dbReference>
<dbReference type="PANTHER" id="PTHR43811:SF57">
    <property type="entry name" value="FKBP-TYPE PEPTIDYL-PROLYL CIS-TRANS ISOMERASE FKPA-RELATED"/>
    <property type="match status" value="1"/>
</dbReference>
<dbReference type="OrthoDB" id="979394at2"/>
<keyword evidence="3 5" id="KW-0697">Rotamase</keyword>
<evidence type="ECO:0000313" key="9">
    <source>
        <dbReference type="Proteomes" id="UP000256779"/>
    </source>
</evidence>
<evidence type="ECO:0000259" key="7">
    <source>
        <dbReference type="PROSITE" id="PS50059"/>
    </source>
</evidence>
<evidence type="ECO:0000256" key="4">
    <source>
        <dbReference type="ARBA" id="ARBA00023235"/>
    </source>
</evidence>
<dbReference type="Proteomes" id="UP000256779">
    <property type="component" value="Unassembled WGS sequence"/>
</dbReference>
<dbReference type="AlphaFoldDB" id="A0A3D9KZT5"/>
<comment type="caution">
    <text evidence="8">The sequence shown here is derived from an EMBL/GenBank/DDBJ whole genome shotgun (WGS) entry which is preliminary data.</text>
</comment>
<evidence type="ECO:0000256" key="5">
    <source>
        <dbReference type="PROSITE-ProRule" id="PRU00277"/>
    </source>
</evidence>